<accession>A0A832QHF3</accession>
<proteinExistence type="predicted"/>
<reference evidence="4 5" key="1">
    <citation type="journal article" date="2020" name="Biotechnol. Biofuels">
        <title>New insights from the biogas microbiome by comprehensive genome-resolved metagenomics of nearly 1600 species originating from multiple anaerobic digesters.</title>
        <authorList>
            <person name="Campanaro S."/>
            <person name="Treu L."/>
            <person name="Rodriguez-R L.M."/>
            <person name="Kovalovszki A."/>
            <person name="Ziels R.M."/>
            <person name="Maus I."/>
            <person name="Zhu X."/>
            <person name="Kougias P.G."/>
            <person name="Basile A."/>
            <person name="Luo G."/>
            <person name="Schluter A."/>
            <person name="Konstantinidis K.T."/>
            <person name="Angelidaki I."/>
        </authorList>
    </citation>
    <scope>NUCLEOTIDE SEQUENCE [LARGE SCALE GENOMIC DNA]</scope>
    <source>
        <strain evidence="4">AS05jafATM_89</strain>
    </source>
</reference>
<keyword evidence="1" id="KW-0560">Oxidoreductase</keyword>
<dbReference type="GO" id="GO:0016625">
    <property type="term" value="F:oxidoreductase activity, acting on the aldehyde or oxo group of donors, iron-sulfur protein as acceptor"/>
    <property type="evidence" value="ECO:0007669"/>
    <property type="project" value="UniProtKB-ARBA"/>
</dbReference>
<evidence type="ECO:0000256" key="1">
    <source>
        <dbReference type="ARBA" id="ARBA00023002"/>
    </source>
</evidence>
<feature type="domain" description="Pyruvate ferredoxin oxidoreductase beta subunit C-terminal" evidence="3">
    <location>
        <begin position="198"/>
        <end position="264"/>
    </location>
</feature>
<organism evidence="4 5">
    <name type="scientific">Candidatus Dojkabacteria bacterium</name>
    <dbReference type="NCBI Taxonomy" id="2099670"/>
    <lineage>
        <taxon>Bacteria</taxon>
        <taxon>Candidatus Dojkabacteria</taxon>
    </lineage>
</organism>
<dbReference type="InterPro" id="IPR029061">
    <property type="entry name" value="THDP-binding"/>
</dbReference>
<comment type="caution">
    <text evidence="4">The sequence shown here is derived from an EMBL/GenBank/DDBJ whole genome shotgun (WGS) entry which is preliminary data.</text>
</comment>
<dbReference type="PANTHER" id="PTHR48084:SF4">
    <property type="entry name" value="2-OXOGLUTARATE OXIDOREDUCTASE SUBUNIT KORB"/>
    <property type="match status" value="1"/>
</dbReference>
<dbReference type="PANTHER" id="PTHR48084">
    <property type="entry name" value="2-OXOGLUTARATE OXIDOREDUCTASE SUBUNIT KORB-RELATED"/>
    <property type="match status" value="1"/>
</dbReference>
<dbReference type="InterPro" id="IPR032686">
    <property type="entry name" value="PFO_beta_C"/>
</dbReference>
<evidence type="ECO:0000259" key="2">
    <source>
        <dbReference type="Pfam" id="PF02775"/>
    </source>
</evidence>
<dbReference type="Pfam" id="PF12367">
    <property type="entry name" value="PFO_beta_C"/>
    <property type="match status" value="1"/>
</dbReference>
<evidence type="ECO:0000313" key="4">
    <source>
        <dbReference type="EMBL" id="HHX99447.1"/>
    </source>
</evidence>
<dbReference type="Gene3D" id="3.40.50.970">
    <property type="match status" value="1"/>
</dbReference>
<dbReference type="Proteomes" id="UP000576550">
    <property type="component" value="Unassembled WGS sequence"/>
</dbReference>
<dbReference type="Pfam" id="PF02775">
    <property type="entry name" value="TPP_enzyme_C"/>
    <property type="match status" value="1"/>
</dbReference>
<dbReference type="InterPro" id="IPR011766">
    <property type="entry name" value="TPP_enzyme_TPP-bd"/>
</dbReference>
<dbReference type="SUPFAM" id="SSF52518">
    <property type="entry name" value="Thiamin diphosphate-binding fold (THDP-binding)"/>
    <property type="match status" value="1"/>
</dbReference>
<feature type="domain" description="Thiamine pyrophosphate enzyme TPP-binding" evidence="2">
    <location>
        <begin position="55"/>
        <end position="194"/>
    </location>
</feature>
<dbReference type="EMBL" id="DUTP01000003">
    <property type="protein sequence ID" value="HHX99447.1"/>
    <property type="molecule type" value="Genomic_DNA"/>
</dbReference>
<dbReference type="GO" id="GO:0045333">
    <property type="term" value="P:cellular respiration"/>
    <property type="evidence" value="ECO:0007669"/>
    <property type="project" value="UniProtKB-ARBA"/>
</dbReference>
<dbReference type="GO" id="GO:0030976">
    <property type="term" value="F:thiamine pyrophosphate binding"/>
    <property type="evidence" value="ECO:0007669"/>
    <property type="project" value="InterPro"/>
</dbReference>
<evidence type="ECO:0000313" key="5">
    <source>
        <dbReference type="Proteomes" id="UP000576550"/>
    </source>
</evidence>
<name>A0A832QHF3_9BACT</name>
<dbReference type="InterPro" id="IPR051457">
    <property type="entry name" value="2-oxoacid:Fd_oxidoreductase"/>
</dbReference>
<evidence type="ECO:0000259" key="3">
    <source>
        <dbReference type="Pfam" id="PF12367"/>
    </source>
</evidence>
<protein>
    <recommendedName>
        <fullName evidence="6">2-oxoacid:ferredoxin oxidoreductase subunit beta</fullName>
    </recommendedName>
</protein>
<gene>
    <name evidence="4" type="ORF">GX533_02085</name>
</gene>
<sequence length="289" mass="32255">MDINIYNTERKPTWCPGCGNFAIHVALKKALAELNISPSEAFISFDIGCNGNGADTVNTYAFKGLHGRAVALATGAHLANRKYTVIADQGDGACFHEGIDHLINAIKSNYDMTILIHDNQNFALTTGQATVTTKQGKKMYALPEGKPERDLDVNHFILSLKPSFFAKAYSGDPQQLTEIIKEGIEHKGCSVIQIAQSCPTYNKECTPQWFNEHIVKLETLQEYDKTSIDDALRLAKDMSQTGKIYTGIIHQDNTIPTFYDRLQSRKGIQSELVDEVREYDIRGLLKYCN</sequence>
<evidence type="ECO:0008006" key="6">
    <source>
        <dbReference type="Google" id="ProtNLM"/>
    </source>
</evidence>
<dbReference type="AlphaFoldDB" id="A0A832QHF3"/>